<gene>
    <name evidence="2" type="ORF">CSW08_07085</name>
</gene>
<feature type="transmembrane region" description="Helical" evidence="1">
    <location>
        <begin position="114"/>
        <end position="133"/>
    </location>
</feature>
<keyword evidence="1" id="KW-0472">Membrane</keyword>
<reference evidence="2 3" key="1">
    <citation type="submission" date="2017-12" db="EMBL/GenBank/DDBJ databases">
        <title>Confluentibacter flavum sp. nov., isolated from the saline lake.</title>
        <authorList>
            <person name="Yu L."/>
        </authorList>
    </citation>
    <scope>NUCLEOTIDE SEQUENCE [LARGE SCALE GENOMIC DNA]</scope>
    <source>
        <strain evidence="2 3">3B</strain>
    </source>
</reference>
<proteinExistence type="predicted"/>
<sequence length="143" mass="16097">MKKTDTDKEIEQLVEKMMKETSLDTPSFDFTAHIMSKVLEIKTSEATVYKPLISKKVWGIIAFGVLALVIFIVFGAKGEASGIVNPIDFSMLTNNKIINTISGFKASSFQVSKTFSHALMFLGIMICVQILFLKHHFNQRFEN</sequence>
<dbReference type="AlphaFoldDB" id="A0A2N3HKV9"/>
<evidence type="ECO:0000256" key="1">
    <source>
        <dbReference type="SAM" id="Phobius"/>
    </source>
</evidence>
<feature type="transmembrane region" description="Helical" evidence="1">
    <location>
        <begin position="57"/>
        <end position="76"/>
    </location>
</feature>
<evidence type="ECO:0000313" key="3">
    <source>
        <dbReference type="Proteomes" id="UP000233435"/>
    </source>
</evidence>
<evidence type="ECO:0000313" key="2">
    <source>
        <dbReference type="EMBL" id="PKQ45609.1"/>
    </source>
</evidence>
<dbReference type="RefSeq" id="WP_106659219.1">
    <property type="nucleotide sequence ID" value="NZ_PJEO01000018.1"/>
</dbReference>
<dbReference type="Proteomes" id="UP000233435">
    <property type="component" value="Unassembled WGS sequence"/>
</dbReference>
<keyword evidence="3" id="KW-1185">Reference proteome</keyword>
<protein>
    <submittedName>
        <fullName evidence="2">Uncharacterized protein</fullName>
    </submittedName>
</protein>
<keyword evidence="1" id="KW-1133">Transmembrane helix</keyword>
<dbReference type="EMBL" id="PJEO01000018">
    <property type="protein sequence ID" value="PKQ45609.1"/>
    <property type="molecule type" value="Genomic_DNA"/>
</dbReference>
<dbReference type="OrthoDB" id="1442507at2"/>
<accession>A0A2N3HKV9</accession>
<keyword evidence="1" id="KW-0812">Transmembrane</keyword>
<comment type="caution">
    <text evidence="2">The sequence shown here is derived from an EMBL/GenBank/DDBJ whole genome shotgun (WGS) entry which is preliminary data.</text>
</comment>
<name>A0A2N3HKV9_9FLAO</name>
<organism evidence="2 3">
    <name type="scientific">Confluentibacter flavum</name>
    <dbReference type="NCBI Taxonomy" id="1909700"/>
    <lineage>
        <taxon>Bacteria</taxon>
        <taxon>Pseudomonadati</taxon>
        <taxon>Bacteroidota</taxon>
        <taxon>Flavobacteriia</taxon>
        <taxon>Flavobacteriales</taxon>
        <taxon>Flavobacteriaceae</taxon>
        <taxon>Confluentibacter</taxon>
    </lineage>
</organism>